<name>A0A1G2SDS1_9BACT</name>
<reference evidence="1 2" key="1">
    <citation type="journal article" date="2016" name="Nat. Commun.">
        <title>Thousands of microbial genomes shed light on interconnected biogeochemical processes in an aquifer system.</title>
        <authorList>
            <person name="Anantharaman K."/>
            <person name="Brown C.T."/>
            <person name="Hug L.A."/>
            <person name="Sharon I."/>
            <person name="Castelle C.J."/>
            <person name="Probst A.J."/>
            <person name="Thomas B.C."/>
            <person name="Singh A."/>
            <person name="Wilkins M.J."/>
            <person name="Karaoz U."/>
            <person name="Brodie E.L."/>
            <person name="Williams K.H."/>
            <person name="Hubbard S.S."/>
            <person name="Banfield J.F."/>
        </authorList>
    </citation>
    <scope>NUCLEOTIDE SEQUENCE [LARGE SCALE GENOMIC DNA]</scope>
</reference>
<proteinExistence type="predicted"/>
<dbReference type="STRING" id="1802726.A3B07_00985"/>
<dbReference type="Gene3D" id="2.60.40.10">
    <property type="entry name" value="Immunoglobulins"/>
    <property type="match status" value="1"/>
</dbReference>
<sequence length="128" mass="13796">MVVGYSFFALKDVLRRPRIDITTPQTGYATTTPMITIAGRVLRGNLFFINNATTTIDLDGNFSEQLLLSSGYNIMTLEARDRYGRTGSEVIEMILIPKVATSASTSTITETIETGGTATSTTTSTGTN</sequence>
<dbReference type="AlphaFoldDB" id="A0A1G2SDS1"/>
<accession>A0A1G2SDS1</accession>
<dbReference type="InterPro" id="IPR013783">
    <property type="entry name" value="Ig-like_fold"/>
</dbReference>
<evidence type="ECO:0000313" key="1">
    <source>
        <dbReference type="EMBL" id="OHA83114.1"/>
    </source>
</evidence>
<gene>
    <name evidence="1" type="ORF">A3B07_00985</name>
</gene>
<dbReference type="Proteomes" id="UP000178817">
    <property type="component" value="Unassembled WGS sequence"/>
</dbReference>
<evidence type="ECO:0008006" key="3">
    <source>
        <dbReference type="Google" id="ProtNLM"/>
    </source>
</evidence>
<dbReference type="EMBL" id="MHUV01000002">
    <property type="protein sequence ID" value="OHA83114.1"/>
    <property type="molecule type" value="Genomic_DNA"/>
</dbReference>
<comment type="caution">
    <text evidence="1">The sequence shown here is derived from an EMBL/GenBank/DDBJ whole genome shotgun (WGS) entry which is preliminary data.</text>
</comment>
<organism evidence="1 2">
    <name type="scientific">Candidatus Yonathbacteria bacterium RIFCSPLOWO2_01_FULL_43_27</name>
    <dbReference type="NCBI Taxonomy" id="1802726"/>
    <lineage>
        <taxon>Bacteria</taxon>
        <taxon>Candidatus Yonathiibacteriota</taxon>
    </lineage>
</organism>
<evidence type="ECO:0000313" key="2">
    <source>
        <dbReference type="Proteomes" id="UP000178817"/>
    </source>
</evidence>
<protein>
    <recommendedName>
        <fullName evidence="3">Bacterial spore germination immunoglobulin-like domain-containing protein</fullName>
    </recommendedName>
</protein>
<dbReference type="Pfam" id="PF09136">
    <property type="entry name" value="Glucodextran_B"/>
    <property type="match status" value="1"/>
</dbReference>